<dbReference type="InterPro" id="IPR001789">
    <property type="entry name" value="Sig_transdc_resp-reg_receiver"/>
</dbReference>
<feature type="modified residue" description="4-aspartylphosphate" evidence="1">
    <location>
        <position position="81"/>
    </location>
</feature>
<sequence length="237" mass="26148">MAPRAQVSAVQVSAGRRGREVGGERRIDRPSLKVLVLEDDFYLAETLSDDIRSCGDTVVGPFSDMDEAIRHVEAAQVAILDVRIRDLASFPVADSLVLGRVPFVFLTGYDLDIFPDRFAGRPVYQKPHHARTLLDDLHRQYEDGRDLPAPDRDGSTDAVSGGRMDDAQSLEAVVSGLLQRARTLLPDPGAAERLVEATLRRAITEARSGRAGSPEPAAWLHAALDDEFRRRGRLYLH</sequence>
<proteinExistence type="predicted"/>
<dbReference type="AlphaFoldDB" id="I3TU00"/>
<dbReference type="Proteomes" id="UP000005258">
    <property type="component" value="Plasmid pTM2"/>
</dbReference>
<gene>
    <name evidence="4" type="ordered locus">TMO_b0230</name>
</gene>
<dbReference type="Gene3D" id="3.40.50.2300">
    <property type="match status" value="1"/>
</dbReference>
<evidence type="ECO:0000259" key="3">
    <source>
        <dbReference type="PROSITE" id="PS50110"/>
    </source>
</evidence>
<evidence type="ECO:0000313" key="4">
    <source>
        <dbReference type="EMBL" id="AFK56238.1"/>
    </source>
</evidence>
<keyword evidence="1" id="KW-0597">Phosphoprotein</keyword>
<dbReference type="SUPFAM" id="SSF52172">
    <property type="entry name" value="CheY-like"/>
    <property type="match status" value="1"/>
</dbReference>
<name>I3TU00_TISMK</name>
<evidence type="ECO:0000256" key="1">
    <source>
        <dbReference type="PROSITE-ProRule" id="PRU00169"/>
    </source>
</evidence>
<reference evidence="4 5" key="1">
    <citation type="journal article" date="2012" name="J. Am. Chem. Soc.">
        <title>Bacterial biosynthesis and maturation of the didemnin anti-cancer agents.</title>
        <authorList>
            <person name="Xu Y."/>
            <person name="Kersten R.D."/>
            <person name="Nam S.J."/>
            <person name="Lu L."/>
            <person name="Al-Suwailem A.M."/>
            <person name="Zheng H."/>
            <person name="Fenical W."/>
            <person name="Dorrestein P.C."/>
            <person name="Moore B.S."/>
            <person name="Qian P.Y."/>
        </authorList>
    </citation>
    <scope>NUCLEOTIDE SEQUENCE [LARGE SCALE GENOMIC DNA]</scope>
    <source>
        <strain evidence="4 5">KA081020-065</strain>
    </source>
</reference>
<feature type="compositionally biased region" description="Basic and acidic residues" evidence="2">
    <location>
        <begin position="142"/>
        <end position="155"/>
    </location>
</feature>
<protein>
    <submittedName>
        <fullName evidence="4">Response regulator receiver protein</fullName>
    </submittedName>
</protein>
<keyword evidence="4" id="KW-0614">Plasmid</keyword>
<dbReference type="EMBL" id="CP003238">
    <property type="protein sequence ID" value="AFK56238.1"/>
    <property type="molecule type" value="Genomic_DNA"/>
</dbReference>
<dbReference type="GO" id="GO:0000160">
    <property type="term" value="P:phosphorelay signal transduction system"/>
    <property type="evidence" value="ECO:0007669"/>
    <property type="project" value="InterPro"/>
</dbReference>
<organism evidence="4 5">
    <name type="scientific">Tistrella mobilis (strain KA081020-065)</name>
    <dbReference type="NCBI Taxonomy" id="1110502"/>
    <lineage>
        <taxon>Bacteria</taxon>
        <taxon>Pseudomonadati</taxon>
        <taxon>Pseudomonadota</taxon>
        <taxon>Alphaproteobacteria</taxon>
        <taxon>Geminicoccales</taxon>
        <taxon>Geminicoccaceae</taxon>
        <taxon>Tistrella</taxon>
    </lineage>
</organism>
<dbReference type="InterPro" id="IPR011006">
    <property type="entry name" value="CheY-like_superfamily"/>
</dbReference>
<dbReference type="PROSITE" id="PS50110">
    <property type="entry name" value="RESPONSE_REGULATORY"/>
    <property type="match status" value="1"/>
</dbReference>
<geneLocation type="plasmid" evidence="4 5">
    <name>pTM2</name>
</geneLocation>
<dbReference type="KEGG" id="tmo:TMO_b0230"/>
<feature type="domain" description="Response regulatory" evidence="3">
    <location>
        <begin position="33"/>
        <end position="141"/>
    </location>
</feature>
<evidence type="ECO:0000313" key="5">
    <source>
        <dbReference type="Proteomes" id="UP000005258"/>
    </source>
</evidence>
<dbReference type="HOGENOM" id="CLU_111080_0_0_5"/>
<feature type="region of interest" description="Disordered" evidence="2">
    <location>
        <begin position="142"/>
        <end position="163"/>
    </location>
</feature>
<keyword evidence="5" id="KW-1185">Reference proteome</keyword>
<accession>I3TU00</accession>
<evidence type="ECO:0000256" key="2">
    <source>
        <dbReference type="SAM" id="MobiDB-lite"/>
    </source>
</evidence>